<evidence type="ECO:0000313" key="2">
    <source>
        <dbReference type="Proteomes" id="UP000299102"/>
    </source>
</evidence>
<evidence type="ECO:0000313" key="1">
    <source>
        <dbReference type="EMBL" id="GBP21746.1"/>
    </source>
</evidence>
<gene>
    <name evidence="1" type="ORF">EVAR_10923_1</name>
</gene>
<organism evidence="1 2">
    <name type="scientific">Eumeta variegata</name>
    <name type="common">Bagworm moth</name>
    <name type="synonym">Eumeta japonica</name>
    <dbReference type="NCBI Taxonomy" id="151549"/>
    <lineage>
        <taxon>Eukaryota</taxon>
        <taxon>Metazoa</taxon>
        <taxon>Ecdysozoa</taxon>
        <taxon>Arthropoda</taxon>
        <taxon>Hexapoda</taxon>
        <taxon>Insecta</taxon>
        <taxon>Pterygota</taxon>
        <taxon>Neoptera</taxon>
        <taxon>Endopterygota</taxon>
        <taxon>Lepidoptera</taxon>
        <taxon>Glossata</taxon>
        <taxon>Ditrysia</taxon>
        <taxon>Tineoidea</taxon>
        <taxon>Psychidae</taxon>
        <taxon>Oiketicinae</taxon>
        <taxon>Eumeta</taxon>
    </lineage>
</organism>
<dbReference type="OrthoDB" id="272985at2759"/>
<sequence>MPITPSNYPFEFKIVQFPIKVYFAMTINKAQGQTLKELKSGRVIESRVKTGAEIEKEIEVKTECRAEVRIKSVTGLKTSTFSESGSKA</sequence>
<keyword evidence="2" id="KW-1185">Reference proteome</keyword>
<dbReference type="EMBL" id="BGZK01000132">
    <property type="protein sequence ID" value="GBP21746.1"/>
    <property type="molecule type" value="Genomic_DNA"/>
</dbReference>
<evidence type="ECO:0008006" key="3">
    <source>
        <dbReference type="Google" id="ProtNLM"/>
    </source>
</evidence>
<protein>
    <recommendedName>
        <fullName evidence="3">ATP-dependent DNA helicase PIF1</fullName>
    </recommendedName>
</protein>
<comment type="caution">
    <text evidence="1">The sequence shown here is derived from an EMBL/GenBank/DDBJ whole genome shotgun (WGS) entry which is preliminary data.</text>
</comment>
<accession>A0A4C1U7E2</accession>
<dbReference type="Proteomes" id="UP000299102">
    <property type="component" value="Unassembled WGS sequence"/>
</dbReference>
<name>A0A4C1U7E2_EUMVA</name>
<reference evidence="1 2" key="1">
    <citation type="journal article" date="2019" name="Commun. Biol.">
        <title>The bagworm genome reveals a unique fibroin gene that provides high tensile strength.</title>
        <authorList>
            <person name="Kono N."/>
            <person name="Nakamura H."/>
            <person name="Ohtoshi R."/>
            <person name="Tomita M."/>
            <person name="Numata K."/>
            <person name="Arakawa K."/>
        </authorList>
    </citation>
    <scope>NUCLEOTIDE SEQUENCE [LARGE SCALE GENOMIC DNA]</scope>
</reference>
<dbReference type="AlphaFoldDB" id="A0A4C1U7E2"/>
<proteinExistence type="predicted"/>